<evidence type="ECO:0000313" key="2">
    <source>
        <dbReference type="EMBL" id="SVE26158.1"/>
    </source>
</evidence>
<name>A0A383C3F9_9ZZZZ</name>
<evidence type="ECO:0000256" key="1">
    <source>
        <dbReference type="SAM" id="MobiDB-lite"/>
    </source>
</evidence>
<feature type="region of interest" description="Disordered" evidence="1">
    <location>
        <begin position="70"/>
        <end position="139"/>
    </location>
</feature>
<feature type="compositionally biased region" description="Basic residues" evidence="1">
    <location>
        <begin position="78"/>
        <end position="95"/>
    </location>
</feature>
<feature type="non-terminal residue" evidence="2">
    <location>
        <position position="139"/>
    </location>
</feature>
<organism evidence="2">
    <name type="scientific">marine metagenome</name>
    <dbReference type="NCBI Taxonomy" id="408172"/>
    <lineage>
        <taxon>unclassified sequences</taxon>
        <taxon>metagenomes</taxon>
        <taxon>ecological metagenomes</taxon>
    </lineage>
</organism>
<accession>A0A383C3F9</accession>
<sequence length="139" mass="14954">ARHSAFQAFRPVLDVGRVDRVAARVRGHTDSGVCADFGPFARCVGVEHPDDRRGTLYGVHRAMARAVGVVSQPATAARQRRRDRFPEHSHRRAIRQRGVTGGIDHLDRTDGAGDGAGGAGPSANRPRQPGRAKTPPPQI</sequence>
<dbReference type="AlphaFoldDB" id="A0A383C3F9"/>
<gene>
    <name evidence="2" type="ORF">METZ01_LOCUS479012</name>
</gene>
<dbReference type="EMBL" id="UINC01205125">
    <property type="protein sequence ID" value="SVE26158.1"/>
    <property type="molecule type" value="Genomic_DNA"/>
</dbReference>
<proteinExistence type="predicted"/>
<reference evidence="2" key="1">
    <citation type="submission" date="2018-05" db="EMBL/GenBank/DDBJ databases">
        <authorList>
            <person name="Lanie J.A."/>
            <person name="Ng W.-L."/>
            <person name="Kazmierczak K.M."/>
            <person name="Andrzejewski T.M."/>
            <person name="Davidsen T.M."/>
            <person name="Wayne K.J."/>
            <person name="Tettelin H."/>
            <person name="Glass J.I."/>
            <person name="Rusch D."/>
            <person name="Podicherti R."/>
            <person name="Tsui H.-C.T."/>
            <person name="Winkler M.E."/>
        </authorList>
    </citation>
    <scope>NUCLEOTIDE SEQUENCE</scope>
</reference>
<protein>
    <submittedName>
        <fullName evidence="2">Uncharacterized protein</fullName>
    </submittedName>
</protein>
<feature type="non-terminal residue" evidence="2">
    <location>
        <position position="1"/>
    </location>
</feature>